<dbReference type="AlphaFoldDB" id="A0A645FIF5"/>
<sequence length="90" mass="9953">MDGFLSGRGFQLRFHRVQIIRTLRLFPGGQGVCLRAHILNFCQLQSAVFLGLRQSAAGIIGVDVNLEGLFVLPNHQAVSDAVQVCTQRFQ</sequence>
<proteinExistence type="predicted"/>
<reference evidence="1" key="1">
    <citation type="submission" date="2019-08" db="EMBL/GenBank/DDBJ databases">
        <authorList>
            <person name="Kucharzyk K."/>
            <person name="Murdoch R.W."/>
            <person name="Higgins S."/>
            <person name="Loffler F."/>
        </authorList>
    </citation>
    <scope>NUCLEOTIDE SEQUENCE</scope>
</reference>
<gene>
    <name evidence="1" type="ORF">SDC9_159333</name>
</gene>
<protein>
    <submittedName>
        <fullName evidence="1">Uncharacterized protein</fullName>
    </submittedName>
</protein>
<accession>A0A645FIF5</accession>
<organism evidence="1">
    <name type="scientific">bioreactor metagenome</name>
    <dbReference type="NCBI Taxonomy" id="1076179"/>
    <lineage>
        <taxon>unclassified sequences</taxon>
        <taxon>metagenomes</taxon>
        <taxon>ecological metagenomes</taxon>
    </lineage>
</organism>
<name>A0A645FIF5_9ZZZZ</name>
<evidence type="ECO:0000313" key="1">
    <source>
        <dbReference type="EMBL" id="MPN12023.1"/>
    </source>
</evidence>
<dbReference type="EMBL" id="VSSQ01058297">
    <property type="protein sequence ID" value="MPN12023.1"/>
    <property type="molecule type" value="Genomic_DNA"/>
</dbReference>
<comment type="caution">
    <text evidence="1">The sequence shown here is derived from an EMBL/GenBank/DDBJ whole genome shotgun (WGS) entry which is preliminary data.</text>
</comment>